<dbReference type="InterPro" id="IPR033898">
    <property type="entry name" value="RNAP_AC19"/>
</dbReference>
<evidence type="ECO:0000256" key="1">
    <source>
        <dbReference type="ARBA" id="ARBA00004123"/>
    </source>
</evidence>
<dbReference type="EMBL" id="KZ312439">
    <property type="protein sequence ID" value="KAG8240244.1"/>
    <property type="molecule type" value="Genomic_DNA"/>
</dbReference>
<comment type="similarity">
    <text evidence="5">Belongs to the archaeal Rpo11/eukaryotic RPB11/RPC19 RNA polymerase subunit family.</text>
</comment>
<accession>A0A8K0PEG0</accession>
<organism evidence="8 9">
    <name type="scientific">Ladona fulva</name>
    <name type="common">Scarce chaser dragonfly</name>
    <name type="synonym">Libellula fulva</name>
    <dbReference type="NCBI Taxonomy" id="123851"/>
    <lineage>
        <taxon>Eukaryota</taxon>
        <taxon>Metazoa</taxon>
        <taxon>Ecdysozoa</taxon>
        <taxon>Arthropoda</taxon>
        <taxon>Hexapoda</taxon>
        <taxon>Insecta</taxon>
        <taxon>Pterygota</taxon>
        <taxon>Palaeoptera</taxon>
        <taxon>Odonata</taxon>
        <taxon>Epiprocta</taxon>
        <taxon>Anisoptera</taxon>
        <taxon>Libelluloidea</taxon>
        <taxon>Libellulidae</taxon>
        <taxon>Ladona</taxon>
    </lineage>
</organism>
<proteinExistence type="inferred from homology"/>
<dbReference type="GO" id="GO:0003899">
    <property type="term" value="F:DNA-directed RNA polymerase activity"/>
    <property type="evidence" value="ECO:0007669"/>
    <property type="project" value="InterPro"/>
</dbReference>
<evidence type="ECO:0000256" key="2">
    <source>
        <dbReference type="ARBA" id="ARBA00022478"/>
    </source>
</evidence>
<evidence type="ECO:0000313" key="8">
    <source>
        <dbReference type="EMBL" id="KAG8240244.1"/>
    </source>
</evidence>
<dbReference type="Pfam" id="PF13656">
    <property type="entry name" value="RNA_pol_L_2"/>
    <property type="match status" value="1"/>
</dbReference>
<dbReference type="GO" id="GO:0046983">
    <property type="term" value="F:protein dimerization activity"/>
    <property type="evidence" value="ECO:0007669"/>
    <property type="project" value="InterPro"/>
</dbReference>
<gene>
    <name evidence="8" type="ORF">J437_LFUL004704</name>
</gene>
<evidence type="ECO:0000256" key="4">
    <source>
        <dbReference type="ARBA" id="ARBA00023242"/>
    </source>
</evidence>
<evidence type="ECO:0000259" key="7">
    <source>
        <dbReference type="Pfam" id="PF13656"/>
    </source>
</evidence>
<protein>
    <recommendedName>
        <fullName evidence="6">DNA-directed RNA polymerase I subunit D</fullName>
    </recommendedName>
</protein>
<reference evidence="8" key="1">
    <citation type="submission" date="2013-04" db="EMBL/GenBank/DDBJ databases">
        <authorList>
            <person name="Qu J."/>
            <person name="Murali S.C."/>
            <person name="Bandaranaike D."/>
            <person name="Bellair M."/>
            <person name="Blankenburg K."/>
            <person name="Chao H."/>
            <person name="Dinh H."/>
            <person name="Doddapaneni H."/>
            <person name="Downs B."/>
            <person name="Dugan-Rocha S."/>
            <person name="Elkadiri S."/>
            <person name="Gnanaolivu R.D."/>
            <person name="Hernandez B."/>
            <person name="Javaid M."/>
            <person name="Jayaseelan J.C."/>
            <person name="Lee S."/>
            <person name="Li M."/>
            <person name="Ming W."/>
            <person name="Munidasa M."/>
            <person name="Muniz J."/>
            <person name="Nguyen L."/>
            <person name="Ongeri F."/>
            <person name="Osuji N."/>
            <person name="Pu L.-L."/>
            <person name="Puazo M."/>
            <person name="Qu C."/>
            <person name="Quiroz J."/>
            <person name="Raj R."/>
            <person name="Weissenberger G."/>
            <person name="Xin Y."/>
            <person name="Zou X."/>
            <person name="Han Y."/>
            <person name="Richards S."/>
            <person name="Worley K."/>
            <person name="Muzny D."/>
            <person name="Gibbs R."/>
        </authorList>
    </citation>
    <scope>NUCLEOTIDE SEQUENCE</scope>
    <source>
        <strain evidence="8">Sampled in the wild</strain>
    </source>
</reference>
<name>A0A8K0PEG0_LADFU</name>
<keyword evidence="4" id="KW-0539">Nucleus</keyword>
<dbReference type="GO" id="GO:0005666">
    <property type="term" value="C:RNA polymerase III complex"/>
    <property type="evidence" value="ECO:0007669"/>
    <property type="project" value="TreeGrafter"/>
</dbReference>
<dbReference type="SUPFAM" id="SSF55257">
    <property type="entry name" value="RBP11-like subunits of RNA polymerase"/>
    <property type="match status" value="1"/>
</dbReference>
<dbReference type="InterPro" id="IPR022905">
    <property type="entry name" value="Rpo11-like"/>
</dbReference>
<evidence type="ECO:0000313" key="9">
    <source>
        <dbReference type="Proteomes" id="UP000792457"/>
    </source>
</evidence>
<comment type="caution">
    <text evidence="8">The sequence shown here is derived from an EMBL/GenBank/DDBJ whole genome shotgun (WGS) entry which is preliminary data.</text>
</comment>
<dbReference type="Proteomes" id="UP000792457">
    <property type="component" value="Unassembled WGS sequence"/>
</dbReference>
<dbReference type="AlphaFoldDB" id="A0A8K0PEG0"/>
<feature type="domain" description="DNA-directed RNA polymerase RBP11-like dimerisation" evidence="7">
    <location>
        <begin position="12"/>
        <end position="82"/>
    </location>
</feature>
<dbReference type="Gene3D" id="3.30.1360.10">
    <property type="entry name" value="RNA polymerase, RBP11-like subunit"/>
    <property type="match status" value="1"/>
</dbReference>
<dbReference type="PROSITE" id="PS01154">
    <property type="entry name" value="RNA_POL_L_13KD"/>
    <property type="match status" value="1"/>
</dbReference>
<evidence type="ECO:0000256" key="6">
    <source>
        <dbReference type="ARBA" id="ARBA00031757"/>
    </source>
</evidence>
<dbReference type="PANTHER" id="PTHR13946:SF28">
    <property type="entry name" value="DNA-DIRECTED RNA POLYMERASES I AND III SUBUNIT RPAC2"/>
    <property type="match status" value="1"/>
</dbReference>
<dbReference type="GO" id="GO:0003677">
    <property type="term" value="F:DNA binding"/>
    <property type="evidence" value="ECO:0007669"/>
    <property type="project" value="InterPro"/>
</dbReference>
<dbReference type="GO" id="GO:0006362">
    <property type="term" value="P:transcription elongation by RNA polymerase I"/>
    <property type="evidence" value="ECO:0007669"/>
    <property type="project" value="TreeGrafter"/>
</dbReference>
<keyword evidence="2" id="KW-0240">DNA-directed RNA polymerase</keyword>
<dbReference type="GO" id="GO:0006383">
    <property type="term" value="P:transcription by RNA polymerase III"/>
    <property type="evidence" value="ECO:0007669"/>
    <property type="project" value="TreeGrafter"/>
</dbReference>
<keyword evidence="3" id="KW-0804">Transcription</keyword>
<sequence length="97" mass="11015">MLAGDKGNEKCRTFVFHNEDHTLGNALRSIIGRYPDVELCAYSMPHPSEPKMLFRIQTFGPPAVEVLRRGLSDLQALSDHTLKVFEVFFQCVVSYNI</sequence>
<comment type="subcellular location">
    <subcellularLocation>
        <location evidence="1">Nucleus</location>
    </subcellularLocation>
</comment>
<dbReference type="InterPro" id="IPR008193">
    <property type="entry name" value="RNA_pol_Rpb11_13-16kDa_CS"/>
</dbReference>
<dbReference type="GO" id="GO:0005736">
    <property type="term" value="C:RNA polymerase I complex"/>
    <property type="evidence" value="ECO:0007669"/>
    <property type="project" value="TreeGrafter"/>
</dbReference>
<evidence type="ECO:0000256" key="5">
    <source>
        <dbReference type="ARBA" id="ARBA00025751"/>
    </source>
</evidence>
<evidence type="ECO:0000256" key="3">
    <source>
        <dbReference type="ARBA" id="ARBA00023163"/>
    </source>
</evidence>
<dbReference type="InterPro" id="IPR036603">
    <property type="entry name" value="RBP11-like"/>
</dbReference>
<dbReference type="PANTHER" id="PTHR13946">
    <property type="entry name" value="DNA-DIRECTED RNA POLYMERASE I,II,III"/>
    <property type="match status" value="1"/>
</dbReference>
<dbReference type="InterPro" id="IPR009025">
    <property type="entry name" value="RBP11-like_dimer"/>
</dbReference>
<reference evidence="8" key="2">
    <citation type="submission" date="2017-10" db="EMBL/GenBank/DDBJ databases">
        <title>Ladona fulva Genome sequencing and assembly.</title>
        <authorList>
            <person name="Murali S."/>
            <person name="Richards S."/>
            <person name="Bandaranaike D."/>
            <person name="Bellair M."/>
            <person name="Blankenburg K."/>
            <person name="Chao H."/>
            <person name="Dinh H."/>
            <person name="Doddapaneni H."/>
            <person name="Dugan-Rocha S."/>
            <person name="Elkadiri S."/>
            <person name="Gnanaolivu R."/>
            <person name="Hernandez B."/>
            <person name="Skinner E."/>
            <person name="Javaid M."/>
            <person name="Lee S."/>
            <person name="Li M."/>
            <person name="Ming W."/>
            <person name="Munidasa M."/>
            <person name="Muniz J."/>
            <person name="Nguyen L."/>
            <person name="Hughes D."/>
            <person name="Osuji N."/>
            <person name="Pu L.-L."/>
            <person name="Puazo M."/>
            <person name="Qu C."/>
            <person name="Quiroz J."/>
            <person name="Raj R."/>
            <person name="Weissenberger G."/>
            <person name="Xin Y."/>
            <person name="Zou X."/>
            <person name="Han Y."/>
            <person name="Worley K."/>
            <person name="Muzny D."/>
            <person name="Gibbs R."/>
        </authorList>
    </citation>
    <scope>NUCLEOTIDE SEQUENCE</scope>
    <source>
        <strain evidence="8">Sampled in the wild</strain>
    </source>
</reference>
<dbReference type="OrthoDB" id="510325at2759"/>
<dbReference type="HAMAP" id="MF_00261">
    <property type="entry name" value="RNApol_arch_Rpo11"/>
    <property type="match status" value="1"/>
</dbReference>
<keyword evidence="9" id="KW-1185">Reference proteome</keyword>
<dbReference type="CDD" id="cd07029">
    <property type="entry name" value="RNAP_I_III_AC19"/>
    <property type="match status" value="1"/>
</dbReference>